<sequence length="80" mass="9564">MKPKTKEKIFIGIMILVFTIIISLFFYQLYLDTQERLESIEVCEAHNGEYYLYVDEPRCLIQDVSFEIVKVNDKWRLIVA</sequence>
<dbReference type="EMBL" id="LAZR01032039">
    <property type="protein sequence ID" value="KKL52022.1"/>
    <property type="molecule type" value="Genomic_DNA"/>
</dbReference>
<keyword evidence="1" id="KW-1133">Transmembrane helix</keyword>
<name>A0A0F9FLU2_9ZZZZ</name>
<evidence type="ECO:0000256" key="1">
    <source>
        <dbReference type="SAM" id="Phobius"/>
    </source>
</evidence>
<feature type="transmembrane region" description="Helical" evidence="1">
    <location>
        <begin position="9"/>
        <end position="30"/>
    </location>
</feature>
<keyword evidence="1" id="KW-0472">Membrane</keyword>
<reference evidence="2" key="1">
    <citation type="journal article" date="2015" name="Nature">
        <title>Complex archaea that bridge the gap between prokaryotes and eukaryotes.</title>
        <authorList>
            <person name="Spang A."/>
            <person name="Saw J.H."/>
            <person name="Jorgensen S.L."/>
            <person name="Zaremba-Niedzwiedzka K."/>
            <person name="Martijn J."/>
            <person name="Lind A.E."/>
            <person name="van Eijk R."/>
            <person name="Schleper C."/>
            <person name="Guy L."/>
            <person name="Ettema T.J."/>
        </authorList>
    </citation>
    <scope>NUCLEOTIDE SEQUENCE</scope>
</reference>
<protein>
    <submittedName>
        <fullName evidence="2">Uncharacterized protein</fullName>
    </submittedName>
</protein>
<organism evidence="2">
    <name type="scientific">marine sediment metagenome</name>
    <dbReference type="NCBI Taxonomy" id="412755"/>
    <lineage>
        <taxon>unclassified sequences</taxon>
        <taxon>metagenomes</taxon>
        <taxon>ecological metagenomes</taxon>
    </lineage>
</organism>
<proteinExistence type="predicted"/>
<evidence type="ECO:0000313" key="2">
    <source>
        <dbReference type="EMBL" id="KKL52022.1"/>
    </source>
</evidence>
<accession>A0A0F9FLU2</accession>
<comment type="caution">
    <text evidence="2">The sequence shown here is derived from an EMBL/GenBank/DDBJ whole genome shotgun (WGS) entry which is preliminary data.</text>
</comment>
<keyword evidence="1" id="KW-0812">Transmembrane</keyword>
<dbReference type="AlphaFoldDB" id="A0A0F9FLU2"/>
<gene>
    <name evidence="2" type="ORF">LCGC14_2289660</name>
</gene>